<dbReference type="InterPro" id="IPR002157">
    <property type="entry name" value="Cbl-bd_prot"/>
</dbReference>
<keyword evidence="5" id="KW-1015">Disulfide bond</keyword>
<sequence>PVMTSERSIVTSARLPLLVLCVVVCFPLHVATQYINDLQDSGDTDWARPMDERPVLALPAAGRAVAWVVGQRRPDWGWATDTAHTVLALRLANATWFNPSNLEAQLVTKQLELELVLRLWKHRELPLTTGHLAVNVMALVALCRDPRAFYSKDLVAMLGHQEGEVDFEVAFAQLATCTAGHHVRKSRVRRLVDMTTDQSKIHSIDTLSVVILALHCAQHQRHRDLLLVIQQALHNLLKHQAPDGSFNANLHSTALALQAMMSSQLAGSWNATRAQEYVLSHQRPDGSFGGLFDTNAVLPLLGGRTLLDVALRKCPRVAHDTIDDQDAPVDEFDLPDHPAPVPTDLPQRPDISNTTMVKLTYIIWKGNNASSNYNLTFTVPVNTTFLTVMKMAAEQDDRFVFSASHWGHGLYIHTLAGAQEQKLGYWFWLLFRMKEPPVPGTKPDNKFIVGT</sequence>
<feature type="binding site" evidence="4">
    <location>
        <position position="205"/>
    </location>
    <ligand>
        <name>cyanocob(III)alamin</name>
        <dbReference type="ChEBI" id="CHEBI:17439"/>
    </ligand>
</feature>
<name>A0AAW0WU32_CHEQU</name>
<evidence type="ECO:0000256" key="2">
    <source>
        <dbReference type="ARBA" id="ARBA00022525"/>
    </source>
</evidence>
<dbReference type="GO" id="GO:0031419">
    <property type="term" value="F:cobalamin binding"/>
    <property type="evidence" value="ECO:0007669"/>
    <property type="project" value="InterPro"/>
</dbReference>
<accession>A0AAW0WU32</accession>
<dbReference type="Proteomes" id="UP001445076">
    <property type="component" value="Unassembled WGS sequence"/>
</dbReference>
<dbReference type="Gene3D" id="1.50.10.20">
    <property type="match status" value="1"/>
</dbReference>
<dbReference type="SUPFAM" id="SSF48239">
    <property type="entry name" value="Terpenoid cyclases/Protein prenyltransferases"/>
    <property type="match status" value="1"/>
</dbReference>
<evidence type="ECO:0000256" key="5">
    <source>
        <dbReference type="PIRSR" id="PIRSR602157-2"/>
    </source>
</evidence>
<comment type="caution">
    <text evidence="6">The sequence shown here is derived from an EMBL/GenBank/DDBJ whole genome shotgun (WGS) entry which is preliminary data.</text>
</comment>
<dbReference type="Gene3D" id="2.170.130.30">
    <property type="match status" value="1"/>
</dbReference>
<organism evidence="6 7">
    <name type="scientific">Cherax quadricarinatus</name>
    <name type="common">Australian red claw crayfish</name>
    <dbReference type="NCBI Taxonomy" id="27406"/>
    <lineage>
        <taxon>Eukaryota</taxon>
        <taxon>Metazoa</taxon>
        <taxon>Ecdysozoa</taxon>
        <taxon>Arthropoda</taxon>
        <taxon>Crustacea</taxon>
        <taxon>Multicrustacea</taxon>
        <taxon>Malacostraca</taxon>
        <taxon>Eumalacostraca</taxon>
        <taxon>Eucarida</taxon>
        <taxon>Decapoda</taxon>
        <taxon>Pleocyemata</taxon>
        <taxon>Astacidea</taxon>
        <taxon>Parastacoidea</taxon>
        <taxon>Parastacidae</taxon>
        <taxon>Cherax</taxon>
    </lineage>
</organism>
<evidence type="ECO:0000313" key="6">
    <source>
        <dbReference type="EMBL" id="KAK8731163.1"/>
    </source>
</evidence>
<dbReference type="AlphaFoldDB" id="A0AAW0WU32"/>
<reference evidence="6 7" key="1">
    <citation type="journal article" date="2024" name="BMC Genomics">
        <title>Genome assembly of redclaw crayfish (Cherax quadricarinatus) provides insights into its immune adaptation and hypoxia tolerance.</title>
        <authorList>
            <person name="Liu Z."/>
            <person name="Zheng J."/>
            <person name="Li H."/>
            <person name="Fang K."/>
            <person name="Wang S."/>
            <person name="He J."/>
            <person name="Zhou D."/>
            <person name="Weng S."/>
            <person name="Chi M."/>
            <person name="Gu Z."/>
            <person name="He J."/>
            <person name="Li F."/>
            <person name="Wang M."/>
        </authorList>
    </citation>
    <scope>NUCLEOTIDE SEQUENCE [LARGE SCALE GENOMIC DNA]</scope>
    <source>
        <strain evidence="6">ZL_2023a</strain>
    </source>
</reference>
<evidence type="ECO:0000256" key="1">
    <source>
        <dbReference type="ARBA" id="ARBA00004613"/>
    </source>
</evidence>
<feature type="binding site" evidence="4">
    <location>
        <begin position="428"/>
        <end position="430"/>
    </location>
    <ligand>
        <name>cyanocob(III)alamin</name>
        <dbReference type="ChEBI" id="CHEBI:17439"/>
    </ligand>
</feature>
<evidence type="ECO:0000256" key="4">
    <source>
        <dbReference type="PIRSR" id="PIRSR602157-1"/>
    </source>
</evidence>
<feature type="non-terminal residue" evidence="6">
    <location>
        <position position="451"/>
    </location>
</feature>
<dbReference type="Pfam" id="PF01122">
    <property type="entry name" value="Cobalamin_bind"/>
    <property type="match status" value="1"/>
</dbReference>
<comment type="subcellular location">
    <subcellularLocation>
        <location evidence="1">Secreted</location>
    </subcellularLocation>
</comment>
<dbReference type="EMBL" id="JARKIK010000061">
    <property type="protein sequence ID" value="KAK8731163.1"/>
    <property type="molecule type" value="Genomic_DNA"/>
</dbReference>
<evidence type="ECO:0000256" key="3">
    <source>
        <dbReference type="ARBA" id="ARBA00022729"/>
    </source>
</evidence>
<dbReference type="PANTHER" id="PTHR10559:SF18">
    <property type="entry name" value="TRANSCOBALAMIN II"/>
    <property type="match status" value="1"/>
</dbReference>
<dbReference type="GO" id="GO:0005615">
    <property type="term" value="C:extracellular space"/>
    <property type="evidence" value="ECO:0007669"/>
    <property type="project" value="TreeGrafter"/>
</dbReference>
<dbReference type="InterPro" id="IPR008930">
    <property type="entry name" value="Terpenoid_cyclase/PrenylTrfase"/>
</dbReference>
<protein>
    <submittedName>
        <fullName evidence="6">Uncharacterized protein</fullName>
    </submittedName>
</protein>
<dbReference type="PANTHER" id="PTHR10559">
    <property type="entry name" value="TRANSCOBALAMIN-1/GASTRIC INTRINSIC FACTOR"/>
    <property type="match status" value="1"/>
</dbReference>
<proteinExistence type="predicted"/>
<keyword evidence="2" id="KW-0964">Secreted</keyword>
<feature type="disulfide bond" evidence="5">
    <location>
        <begin position="177"/>
        <end position="216"/>
    </location>
</feature>
<feature type="non-terminal residue" evidence="6">
    <location>
        <position position="1"/>
    </location>
</feature>
<keyword evidence="7" id="KW-1185">Reference proteome</keyword>
<keyword evidence="3" id="KW-0732">Signal</keyword>
<keyword evidence="4" id="KW-0170">Cobalt</keyword>
<feature type="binding site" evidence="4">
    <location>
        <begin position="411"/>
        <end position="412"/>
    </location>
    <ligand>
        <name>cyanocob(III)alamin</name>
        <dbReference type="ChEBI" id="CHEBI:17439"/>
    </ligand>
</feature>
<feature type="binding site" evidence="4">
    <location>
        <position position="249"/>
    </location>
    <ligand>
        <name>cyanocob(III)alamin</name>
        <dbReference type="ChEBI" id="CHEBI:17439"/>
    </ligand>
</feature>
<evidence type="ECO:0000313" key="7">
    <source>
        <dbReference type="Proteomes" id="UP001445076"/>
    </source>
</evidence>
<dbReference type="InterPro" id="IPR051588">
    <property type="entry name" value="Cobalamin_Transport"/>
</dbReference>
<dbReference type="GO" id="GO:0015889">
    <property type="term" value="P:cobalamin transport"/>
    <property type="evidence" value="ECO:0007669"/>
    <property type="project" value="InterPro"/>
</dbReference>
<gene>
    <name evidence="6" type="ORF">OTU49_007462</name>
</gene>